<dbReference type="CDD" id="cd17574">
    <property type="entry name" value="REC_OmpR"/>
    <property type="match status" value="1"/>
</dbReference>
<dbReference type="PANTHER" id="PTHR48111">
    <property type="entry name" value="REGULATOR OF RPOS"/>
    <property type="match status" value="1"/>
</dbReference>
<dbReference type="STRING" id="39482.ERS852491_01051"/>
<evidence type="ECO:0000256" key="3">
    <source>
        <dbReference type="ARBA" id="ARBA00023012"/>
    </source>
</evidence>
<evidence type="ECO:0000256" key="7">
    <source>
        <dbReference type="ARBA" id="ARBA00024867"/>
    </source>
</evidence>
<dbReference type="Pfam" id="PF00072">
    <property type="entry name" value="Response_reg"/>
    <property type="match status" value="1"/>
</dbReference>
<dbReference type="SMART" id="SM00448">
    <property type="entry name" value="REC"/>
    <property type="match status" value="1"/>
</dbReference>
<name>A0A174BKL6_9FIRM</name>
<gene>
    <name evidence="12" type="primary">ompR</name>
    <name evidence="12" type="ORF">ERS852491_01051</name>
</gene>
<dbReference type="Gene3D" id="1.10.10.10">
    <property type="entry name" value="Winged helix-like DNA-binding domain superfamily/Winged helix DNA-binding domain"/>
    <property type="match status" value="1"/>
</dbReference>
<evidence type="ECO:0000256" key="2">
    <source>
        <dbReference type="ARBA" id="ARBA00022553"/>
    </source>
</evidence>
<comment type="function">
    <text evidence="7">May play the central regulatory role in sporulation. It may be an element of the effector pathway responsible for the activation of sporulation genes in response to nutritional stress. Spo0A may act in concert with spo0H (a sigma factor) to control the expression of some genes that are critical to the sporulation process.</text>
</comment>
<dbReference type="Pfam" id="PF00486">
    <property type="entry name" value="Trans_reg_C"/>
    <property type="match status" value="1"/>
</dbReference>
<accession>A0A174BKL6</accession>
<evidence type="ECO:0000313" key="13">
    <source>
        <dbReference type="Proteomes" id="UP000095544"/>
    </source>
</evidence>
<keyword evidence="3" id="KW-0902">Two-component regulatory system</keyword>
<dbReference type="InterPro" id="IPR016032">
    <property type="entry name" value="Sig_transdc_resp-reg_C-effctor"/>
</dbReference>
<protein>
    <recommendedName>
        <fullName evidence="1">Stage 0 sporulation protein A homolog</fullName>
    </recommendedName>
</protein>
<dbReference type="GO" id="GO:0000156">
    <property type="term" value="F:phosphorelay response regulator activity"/>
    <property type="evidence" value="ECO:0007669"/>
    <property type="project" value="TreeGrafter"/>
</dbReference>
<dbReference type="InterPro" id="IPR036388">
    <property type="entry name" value="WH-like_DNA-bd_sf"/>
</dbReference>
<dbReference type="InterPro" id="IPR001789">
    <property type="entry name" value="Sig_transdc_resp-reg_receiver"/>
</dbReference>
<evidence type="ECO:0000256" key="5">
    <source>
        <dbReference type="ARBA" id="ARBA00023125"/>
    </source>
</evidence>
<dbReference type="Proteomes" id="UP000095544">
    <property type="component" value="Unassembled WGS sequence"/>
</dbReference>
<evidence type="ECO:0000313" key="12">
    <source>
        <dbReference type="EMBL" id="CUO01197.1"/>
    </source>
</evidence>
<dbReference type="InterPro" id="IPR001867">
    <property type="entry name" value="OmpR/PhoB-type_DNA-bd"/>
</dbReference>
<dbReference type="CDD" id="cd00383">
    <property type="entry name" value="trans_reg_C"/>
    <property type="match status" value="1"/>
</dbReference>
<evidence type="ECO:0000259" key="11">
    <source>
        <dbReference type="PROSITE" id="PS51755"/>
    </source>
</evidence>
<proteinExistence type="predicted"/>
<sequence>MDRLLFVDDDIDILTLNHSYFTEQGYAVDQAGSAKDALLLINRNTYDCIILDIQMEGQDGFALCRVLREMSNIPIIFLTVLTDEASLEKGFLSGGDDYIVKPYRMKELELRIRARIHPRVHNSGPGSPQEDYRLYICPDEKQAYIGTNSLDLTLSEFQILQFLNQNKGIPYRQDEIYEALWGERYNTHSIQVMIMRIRRKIKALSPEKEYIRTQWGKGYVFTE</sequence>
<evidence type="ECO:0000256" key="6">
    <source>
        <dbReference type="ARBA" id="ARBA00023163"/>
    </source>
</evidence>
<dbReference type="GO" id="GO:0006355">
    <property type="term" value="P:regulation of DNA-templated transcription"/>
    <property type="evidence" value="ECO:0007669"/>
    <property type="project" value="InterPro"/>
</dbReference>
<dbReference type="SUPFAM" id="SSF52172">
    <property type="entry name" value="CheY-like"/>
    <property type="match status" value="1"/>
</dbReference>
<reference evidence="12 13" key="1">
    <citation type="submission" date="2015-09" db="EMBL/GenBank/DDBJ databases">
        <authorList>
            <consortium name="Pathogen Informatics"/>
        </authorList>
    </citation>
    <scope>NUCLEOTIDE SEQUENCE [LARGE SCALE GENOMIC DNA]</scope>
    <source>
        <strain evidence="12 13">2789STDY5834876</strain>
    </source>
</reference>
<keyword evidence="2 8" id="KW-0597">Phosphoprotein</keyword>
<dbReference type="SUPFAM" id="SSF46894">
    <property type="entry name" value="C-terminal effector domain of the bipartite response regulators"/>
    <property type="match status" value="1"/>
</dbReference>
<organism evidence="12 13">
    <name type="scientific">Faecalicatena contorta</name>
    <dbReference type="NCBI Taxonomy" id="39482"/>
    <lineage>
        <taxon>Bacteria</taxon>
        <taxon>Bacillati</taxon>
        <taxon>Bacillota</taxon>
        <taxon>Clostridia</taxon>
        <taxon>Lachnospirales</taxon>
        <taxon>Lachnospiraceae</taxon>
        <taxon>Faecalicatena</taxon>
    </lineage>
</organism>
<evidence type="ECO:0000256" key="1">
    <source>
        <dbReference type="ARBA" id="ARBA00018672"/>
    </source>
</evidence>
<dbReference type="InterPro" id="IPR011006">
    <property type="entry name" value="CheY-like_superfamily"/>
</dbReference>
<feature type="domain" description="Response regulatory" evidence="10">
    <location>
        <begin position="3"/>
        <end position="116"/>
    </location>
</feature>
<dbReference type="PANTHER" id="PTHR48111:SF1">
    <property type="entry name" value="TWO-COMPONENT RESPONSE REGULATOR ORR33"/>
    <property type="match status" value="1"/>
</dbReference>
<feature type="domain" description="OmpR/PhoB-type" evidence="11">
    <location>
        <begin position="125"/>
        <end position="223"/>
    </location>
</feature>
<keyword evidence="4" id="KW-0805">Transcription regulation</keyword>
<dbReference type="EMBL" id="CYZU01000007">
    <property type="protein sequence ID" value="CUO01197.1"/>
    <property type="molecule type" value="Genomic_DNA"/>
</dbReference>
<keyword evidence="5 9" id="KW-0238">DNA-binding</keyword>
<dbReference type="GO" id="GO:0005829">
    <property type="term" value="C:cytosol"/>
    <property type="evidence" value="ECO:0007669"/>
    <property type="project" value="TreeGrafter"/>
</dbReference>
<feature type="DNA-binding region" description="OmpR/PhoB-type" evidence="9">
    <location>
        <begin position="125"/>
        <end position="223"/>
    </location>
</feature>
<dbReference type="GO" id="GO:0000976">
    <property type="term" value="F:transcription cis-regulatory region binding"/>
    <property type="evidence" value="ECO:0007669"/>
    <property type="project" value="TreeGrafter"/>
</dbReference>
<dbReference type="OrthoDB" id="1646152at2"/>
<dbReference type="PROSITE" id="PS50110">
    <property type="entry name" value="RESPONSE_REGULATORY"/>
    <property type="match status" value="1"/>
</dbReference>
<dbReference type="RefSeq" id="WP_055151634.1">
    <property type="nucleotide sequence ID" value="NZ_CYZU01000007.1"/>
</dbReference>
<dbReference type="GO" id="GO:0032993">
    <property type="term" value="C:protein-DNA complex"/>
    <property type="evidence" value="ECO:0007669"/>
    <property type="project" value="TreeGrafter"/>
</dbReference>
<dbReference type="SMART" id="SM00862">
    <property type="entry name" value="Trans_reg_C"/>
    <property type="match status" value="1"/>
</dbReference>
<evidence type="ECO:0000256" key="8">
    <source>
        <dbReference type="PROSITE-ProRule" id="PRU00169"/>
    </source>
</evidence>
<dbReference type="InterPro" id="IPR039420">
    <property type="entry name" value="WalR-like"/>
</dbReference>
<evidence type="ECO:0000256" key="4">
    <source>
        <dbReference type="ARBA" id="ARBA00023015"/>
    </source>
</evidence>
<evidence type="ECO:0000256" key="9">
    <source>
        <dbReference type="PROSITE-ProRule" id="PRU01091"/>
    </source>
</evidence>
<dbReference type="Gene3D" id="3.40.50.2300">
    <property type="match status" value="1"/>
</dbReference>
<dbReference type="AlphaFoldDB" id="A0A174BKL6"/>
<evidence type="ECO:0000259" key="10">
    <source>
        <dbReference type="PROSITE" id="PS50110"/>
    </source>
</evidence>
<keyword evidence="6" id="KW-0804">Transcription</keyword>
<feature type="modified residue" description="4-aspartylphosphate" evidence="8">
    <location>
        <position position="52"/>
    </location>
</feature>
<dbReference type="PROSITE" id="PS51755">
    <property type="entry name" value="OMPR_PHOB"/>
    <property type="match status" value="1"/>
</dbReference>